<gene>
    <name evidence="8" type="ORF">MKW94_008542</name>
</gene>
<dbReference type="InterPro" id="IPR001926">
    <property type="entry name" value="TrpB-like_PALP"/>
</dbReference>
<sequence length="219" mass="23486">MSSASLCSNPWTCIPKSKLAFSSQLPSQSSFCNLRKSSPQFAKNQLSQPLVVCKAVSVQPYTETEALNIAKDVSQLIGKTPMVYLKNIVKGSVASVAAKLEIMEPCRSVKDRIGYSMIIDAEEKGLIKPGKSVLVEPTSGNTGIGLAFIAAARGYKLIIAMPASMSMERRIVLKAFGAELVLTESAKGMKGAIAKAEEILKNTPNSYMLQQSDNPANPK</sequence>
<dbReference type="PROSITE" id="PS00901">
    <property type="entry name" value="CYS_SYNTHASE"/>
    <property type="match status" value="1"/>
</dbReference>
<keyword evidence="6" id="KW-0198">Cysteine biosynthesis</keyword>
<protein>
    <recommendedName>
        <fullName evidence="7">Tryptophan synthase beta chain-like PALP domain-containing protein</fullName>
    </recommendedName>
</protein>
<organism evidence="8 9">
    <name type="scientific">Papaver nudicaule</name>
    <name type="common">Iceland poppy</name>
    <dbReference type="NCBI Taxonomy" id="74823"/>
    <lineage>
        <taxon>Eukaryota</taxon>
        <taxon>Viridiplantae</taxon>
        <taxon>Streptophyta</taxon>
        <taxon>Embryophyta</taxon>
        <taxon>Tracheophyta</taxon>
        <taxon>Spermatophyta</taxon>
        <taxon>Magnoliopsida</taxon>
        <taxon>Ranunculales</taxon>
        <taxon>Papaveraceae</taxon>
        <taxon>Papaveroideae</taxon>
        <taxon>Papaver</taxon>
    </lineage>
</organism>
<comment type="similarity">
    <text evidence="2">Belongs to the cysteine synthase/cystathionine beta-synthase family.</text>
</comment>
<evidence type="ECO:0000256" key="1">
    <source>
        <dbReference type="ARBA" id="ARBA00001933"/>
    </source>
</evidence>
<name>A0AA42APX2_PAPNU</name>
<evidence type="ECO:0000256" key="3">
    <source>
        <dbReference type="ARBA" id="ARBA00022605"/>
    </source>
</evidence>
<dbReference type="EMBL" id="JAJJMA010197732">
    <property type="protein sequence ID" value="MCL7039102.1"/>
    <property type="molecule type" value="Genomic_DNA"/>
</dbReference>
<evidence type="ECO:0000256" key="5">
    <source>
        <dbReference type="ARBA" id="ARBA00022898"/>
    </source>
</evidence>
<dbReference type="GO" id="GO:0006535">
    <property type="term" value="P:cysteine biosynthetic process from serine"/>
    <property type="evidence" value="ECO:0007669"/>
    <property type="project" value="InterPro"/>
</dbReference>
<dbReference type="Proteomes" id="UP001177140">
    <property type="component" value="Unassembled WGS sequence"/>
</dbReference>
<feature type="non-terminal residue" evidence="8">
    <location>
        <position position="1"/>
    </location>
</feature>
<dbReference type="GO" id="GO:0016740">
    <property type="term" value="F:transferase activity"/>
    <property type="evidence" value="ECO:0007669"/>
    <property type="project" value="UniProtKB-KW"/>
</dbReference>
<dbReference type="SUPFAM" id="SSF53686">
    <property type="entry name" value="Tryptophan synthase beta subunit-like PLP-dependent enzymes"/>
    <property type="match status" value="1"/>
</dbReference>
<feature type="domain" description="Tryptophan synthase beta chain-like PALP" evidence="7">
    <location>
        <begin position="73"/>
        <end position="218"/>
    </location>
</feature>
<evidence type="ECO:0000256" key="2">
    <source>
        <dbReference type="ARBA" id="ARBA00007103"/>
    </source>
</evidence>
<dbReference type="PANTHER" id="PTHR10314">
    <property type="entry name" value="CYSTATHIONINE BETA-SYNTHASE"/>
    <property type="match status" value="1"/>
</dbReference>
<keyword evidence="3" id="KW-0028">Amino-acid biosynthesis</keyword>
<dbReference type="InterPro" id="IPR050214">
    <property type="entry name" value="Cys_Synth/Cystath_Beta-Synth"/>
</dbReference>
<dbReference type="AlphaFoldDB" id="A0AA42APX2"/>
<keyword evidence="9" id="KW-1185">Reference proteome</keyword>
<proteinExistence type="inferred from homology"/>
<dbReference type="FunFam" id="3.40.50.1100:FF:000002">
    <property type="entry name" value="Cysteine synthase"/>
    <property type="match status" value="1"/>
</dbReference>
<evidence type="ECO:0000313" key="9">
    <source>
        <dbReference type="Proteomes" id="UP001177140"/>
    </source>
</evidence>
<dbReference type="Pfam" id="PF00291">
    <property type="entry name" value="PALP"/>
    <property type="match status" value="1"/>
</dbReference>
<keyword evidence="4" id="KW-0808">Transferase</keyword>
<comment type="caution">
    <text evidence="8">The sequence shown here is derived from an EMBL/GenBank/DDBJ whole genome shotgun (WGS) entry which is preliminary data.</text>
</comment>
<evidence type="ECO:0000259" key="7">
    <source>
        <dbReference type="Pfam" id="PF00291"/>
    </source>
</evidence>
<dbReference type="Gene3D" id="3.40.50.1100">
    <property type="match status" value="2"/>
</dbReference>
<dbReference type="InterPro" id="IPR036052">
    <property type="entry name" value="TrpB-like_PALP_sf"/>
</dbReference>
<evidence type="ECO:0000256" key="6">
    <source>
        <dbReference type="ARBA" id="ARBA00023192"/>
    </source>
</evidence>
<reference evidence="8" key="1">
    <citation type="submission" date="2022-03" db="EMBL/GenBank/DDBJ databases">
        <title>A functionally conserved STORR gene fusion in Papaver species that diverged 16.8 million years ago.</title>
        <authorList>
            <person name="Catania T."/>
        </authorList>
    </citation>
    <scope>NUCLEOTIDE SEQUENCE</scope>
    <source>
        <strain evidence="8">S-191538</strain>
    </source>
</reference>
<evidence type="ECO:0000256" key="4">
    <source>
        <dbReference type="ARBA" id="ARBA00022679"/>
    </source>
</evidence>
<evidence type="ECO:0000313" key="8">
    <source>
        <dbReference type="EMBL" id="MCL7039102.1"/>
    </source>
</evidence>
<accession>A0AA42APX2</accession>
<comment type="cofactor">
    <cofactor evidence="1">
        <name>pyridoxal 5'-phosphate</name>
        <dbReference type="ChEBI" id="CHEBI:597326"/>
    </cofactor>
</comment>
<dbReference type="InterPro" id="IPR001216">
    <property type="entry name" value="P-phosphate_BS"/>
</dbReference>
<keyword evidence="5" id="KW-0663">Pyridoxal phosphate</keyword>